<comment type="caution">
    <text evidence="1">The sequence shown here is derived from an EMBL/GenBank/DDBJ whole genome shotgun (WGS) entry which is preliminary data.</text>
</comment>
<dbReference type="EMBL" id="MU274901">
    <property type="protein sequence ID" value="KAI0093584.1"/>
    <property type="molecule type" value="Genomic_DNA"/>
</dbReference>
<evidence type="ECO:0000313" key="2">
    <source>
        <dbReference type="Proteomes" id="UP001055072"/>
    </source>
</evidence>
<sequence>MSITDNSISPASEDAGFEKSAGAGRDLDEDKNEDEDEEADICCVAVTPFRLMDKRYRRRYFLPKSYNDNVPYIKGLKTTFGSLGSTTSQTAIGELEWTPCESPEGNIYFREASYNIVTLVDLYNDDYRDGVSKCVLHLLHKIRSQPPEEPMPKDTEIVIMLEDYDGDGYVYGYYLASWEKRCVFWLDDVDCEFVTRDARVCVTESHIGKHVEYLFCKNFRVHAELFPCGHGAPQDVIDEMKDVLNSGVFDGITSNNSIFPYDRVKASEILGCLDLVKPSQKSASDMWMVARCKQNLTEYKFLNYHGEQGARIRRDDSVINNTVRRGRSLLFKLVMPFLFFMPGVYMKEIESVWIDGTVDWISWRKFITLLLKDWNQSIIPATVILSANVGLLTIKSIDTGSPNRSATQILSYISSVLSIFNFITVQILSHQHRNSESSSAAKACNFLERRSKQFLGLDLPTALFIWSILTFLASLMVVFFWRTNLATRISLGTILTILFSITTLLLWFDWNSHSSSPEPYETPDLDRSILCSICPPGLRPFLFGVKERWQAQGFFKLIKRRKRSSEAVSVASTHSES</sequence>
<dbReference type="Proteomes" id="UP001055072">
    <property type="component" value="Unassembled WGS sequence"/>
</dbReference>
<reference evidence="1" key="1">
    <citation type="journal article" date="2021" name="Environ. Microbiol.">
        <title>Gene family expansions and transcriptome signatures uncover fungal adaptations to wood decay.</title>
        <authorList>
            <person name="Hage H."/>
            <person name="Miyauchi S."/>
            <person name="Viragh M."/>
            <person name="Drula E."/>
            <person name="Min B."/>
            <person name="Chaduli D."/>
            <person name="Navarro D."/>
            <person name="Favel A."/>
            <person name="Norest M."/>
            <person name="Lesage-Meessen L."/>
            <person name="Balint B."/>
            <person name="Merenyi Z."/>
            <person name="de Eugenio L."/>
            <person name="Morin E."/>
            <person name="Martinez A.T."/>
            <person name="Baldrian P."/>
            <person name="Stursova M."/>
            <person name="Martinez M.J."/>
            <person name="Novotny C."/>
            <person name="Magnuson J.K."/>
            <person name="Spatafora J.W."/>
            <person name="Maurice S."/>
            <person name="Pangilinan J."/>
            <person name="Andreopoulos W."/>
            <person name="LaButti K."/>
            <person name="Hundley H."/>
            <person name="Na H."/>
            <person name="Kuo A."/>
            <person name="Barry K."/>
            <person name="Lipzen A."/>
            <person name="Henrissat B."/>
            <person name="Riley R."/>
            <person name="Ahrendt S."/>
            <person name="Nagy L.G."/>
            <person name="Grigoriev I.V."/>
            <person name="Martin F."/>
            <person name="Rosso M.N."/>
        </authorList>
    </citation>
    <scope>NUCLEOTIDE SEQUENCE</scope>
    <source>
        <strain evidence="1">CBS 384.51</strain>
    </source>
</reference>
<name>A0ACB8UHB8_9APHY</name>
<proteinExistence type="predicted"/>
<gene>
    <name evidence="1" type="ORF">BDY19DRAFT_989148</name>
</gene>
<keyword evidence="2" id="KW-1185">Reference proteome</keyword>
<accession>A0ACB8UHB8</accession>
<protein>
    <submittedName>
        <fullName evidence="1">Uncharacterized protein</fullName>
    </submittedName>
</protein>
<organism evidence="1 2">
    <name type="scientific">Irpex rosettiformis</name>
    <dbReference type="NCBI Taxonomy" id="378272"/>
    <lineage>
        <taxon>Eukaryota</taxon>
        <taxon>Fungi</taxon>
        <taxon>Dikarya</taxon>
        <taxon>Basidiomycota</taxon>
        <taxon>Agaricomycotina</taxon>
        <taxon>Agaricomycetes</taxon>
        <taxon>Polyporales</taxon>
        <taxon>Irpicaceae</taxon>
        <taxon>Irpex</taxon>
    </lineage>
</organism>
<evidence type="ECO:0000313" key="1">
    <source>
        <dbReference type="EMBL" id="KAI0093584.1"/>
    </source>
</evidence>